<organism evidence="2 3">
    <name type="scientific">Cyanobium gracile UHCC 0139</name>
    <dbReference type="NCBI Taxonomy" id="3110308"/>
    <lineage>
        <taxon>Bacteria</taxon>
        <taxon>Bacillati</taxon>
        <taxon>Cyanobacteriota</taxon>
        <taxon>Cyanophyceae</taxon>
        <taxon>Synechococcales</taxon>
        <taxon>Prochlorococcaceae</taxon>
        <taxon>Cyanobium</taxon>
    </lineage>
</organism>
<protein>
    <submittedName>
        <fullName evidence="2">FAD-dependent monooxygenase</fullName>
    </submittedName>
</protein>
<dbReference type="PANTHER" id="PTHR42685">
    <property type="entry name" value="GERANYLGERANYL DIPHOSPHATE REDUCTASE"/>
    <property type="match status" value="1"/>
</dbReference>
<name>A0ABU5RRU9_9CYAN</name>
<keyword evidence="3" id="KW-1185">Reference proteome</keyword>
<dbReference type="RefSeq" id="WP_323304619.1">
    <property type="nucleotide sequence ID" value="NZ_JAYGHX010000002.1"/>
</dbReference>
<comment type="caution">
    <text evidence="2">The sequence shown here is derived from an EMBL/GenBank/DDBJ whole genome shotgun (WGS) entry which is preliminary data.</text>
</comment>
<dbReference type="Pfam" id="PF01494">
    <property type="entry name" value="FAD_binding_3"/>
    <property type="match status" value="1"/>
</dbReference>
<dbReference type="PANTHER" id="PTHR42685:SF22">
    <property type="entry name" value="CONDITIONED MEDIUM FACTOR RECEPTOR 1"/>
    <property type="match status" value="1"/>
</dbReference>
<dbReference type="GO" id="GO:0004497">
    <property type="term" value="F:monooxygenase activity"/>
    <property type="evidence" value="ECO:0007669"/>
    <property type="project" value="UniProtKB-KW"/>
</dbReference>
<dbReference type="InterPro" id="IPR002938">
    <property type="entry name" value="FAD-bd"/>
</dbReference>
<dbReference type="EMBL" id="JAYGHX010000002">
    <property type="protein sequence ID" value="MEA5390524.1"/>
    <property type="molecule type" value="Genomic_DNA"/>
</dbReference>
<evidence type="ECO:0000313" key="2">
    <source>
        <dbReference type="EMBL" id="MEA5390524.1"/>
    </source>
</evidence>
<keyword evidence="2" id="KW-0560">Oxidoreductase</keyword>
<proteinExistence type="predicted"/>
<dbReference type="SUPFAM" id="SSF51905">
    <property type="entry name" value="FAD/NAD(P)-binding domain"/>
    <property type="match status" value="1"/>
</dbReference>
<gene>
    <name evidence="2" type="ORF">VB738_04525</name>
</gene>
<keyword evidence="2" id="KW-0503">Monooxygenase</keyword>
<feature type="domain" description="FAD-binding" evidence="1">
    <location>
        <begin position="6"/>
        <end position="156"/>
    </location>
</feature>
<dbReference type="InterPro" id="IPR050407">
    <property type="entry name" value="Geranylgeranyl_reductase"/>
</dbReference>
<dbReference type="InterPro" id="IPR036188">
    <property type="entry name" value="FAD/NAD-bd_sf"/>
</dbReference>
<sequence>MRPPEWDVIVLGAGPAGALAAHQLARQRLRVLLVDKRDFPRWKVCGTCLNGLALGALAQAGLSSLVDRLGGVPLLRLHLGLQQHRMELELPLGRSLSRARLDLALGEAAVAEGAEWRRGTEATVAGPCPGGRQVRLRSGGAVETTSARVVLVATGLGSPGLPPAIGIRNRVEPHSRVGAGCRVDTGASGYGRGTIHMAIGRHGYVGLVRTESGDLNLAAAFDRDHLIQIGGAAPAAAGVLAEAGFEAVPEACAAAWLATPALTARRWPPSAERVLLLGDAASYVEPFTGEGMGWALLGALAAVPLVLQGQGPWSRDLERQWARRYGQLIGSRQRLCRGLAFALRHPGLSRCALAAVERWPVLAAPFLHPFDNAGVKALLPEPCP</sequence>
<evidence type="ECO:0000259" key="1">
    <source>
        <dbReference type="Pfam" id="PF01494"/>
    </source>
</evidence>
<accession>A0ABU5RRU9</accession>
<reference evidence="2 3" key="1">
    <citation type="submission" date="2023-12" db="EMBL/GenBank/DDBJ databases">
        <title>Baltic Sea Cyanobacteria.</title>
        <authorList>
            <person name="Delbaje E."/>
            <person name="Fewer D.P."/>
            <person name="Shishido T.K."/>
        </authorList>
    </citation>
    <scope>NUCLEOTIDE SEQUENCE [LARGE SCALE GENOMIC DNA]</scope>
    <source>
        <strain evidence="2 3">UHCC 0139</strain>
    </source>
</reference>
<dbReference type="Proteomes" id="UP001304461">
    <property type="component" value="Unassembled WGS sequence"/>
</dbReference>
<dbReference type="Gene3D" id="3.50.50.60">
    <property type="entry name" value="FAD/NAD(P)-binding domain"/>
    <property type="match status" value="1"/>
</dbReference>
<dbReference type="PRINTS" id="PR00420">
    <property type="entry name" value="RNGMNOXGNASE"/>
</dbReference>
<evidence type="ECO:0000313" key="3">
    <source>
        <dbReference type="Proteomes" id="UP001304461"/>
    </source>
</evidence>